<sequence>MKLKFKILILILGLSLTAAQAAEYTRNEHASYLKSQVQALDITNKFGTITINDFGGDSVVVDVVISVENTNEKKAEALLNEIRINIRRVGHVLNLQTVINDDFKTKGNFSIDYTINIPADRDLTVTNKFGNLVLNNLNAKGTFDLGYGNMNAGKLEAPGGSKINLTIAYGKADIESVNHLQAEVKYSKIFIGEAQSIQAESKYSGLNIKRMGELVLESKYDGLNVDEIATLKANSKYTNYSIEKLQKSLVLDTQYGSVRISDVAENFDNIEVTNSYGGIELGLNQANYQIDAACDYCDIKYPETEFEGNREKRDHSFSLQGMIGSQSNKKVVIKSRYGGIKLMK</sequence>
<feature type="chain" id="PRO_5005591279" description="Adhesin domain-containing protein" evidence="1">
    <location>
        <begin position="22"/>
        <end position="344"/>
    </location>
</feature>
<feature type="signal peptide" evidence="1">
    <location>
        <begin position="1"/>
        <end position="21"/>
    </location>
</feature>
<dbReference type="AlphaFoldDB" id="A0A0L8V6S6"/>
<evidence type="ECO:0000313" key="2">
    <source>
        <dbReference type="EMBL" id="KOH44175.1"/>
    </source>
</evidence>
<dbReference type="RefSeq" id="WP_053184658.1">
    <property type="nucleotide sequence ID" value="NZ_LGIA01000170.1"/>
</dbReference>
<dbReference type="EMBL" id="LGIA01000170">
    <property type="protein sequence ID" value="KOH44175.1"/>
    <property type="molecule type" value="Genomic_DNA"/>
</dbReference>
<keyword evidence="3" id="KW-1185">Reference proteome</keyword>
<dbReference type="OrthoDB" id="1117657at2"/>
<gene>
    <name evidence="2" type="ORF">NC99_29810</name>
</gene>
<keyword evidence="1" id="KW-0732">Signal</keyword>
<organism evidence="2 3">
    <name type="scientific">Sunxiuqinia dokdonensis</name>
    <dbReference type="NCBI Taxonomy" id="1409788"/>
    <lineage>
        <taxon>Bacteria</taxon>
        <taxon>Pseudomonadati</taxon>
        <taxon>Bacteroidota</taxon>
        <taxon>Bacteroidia</taxon>
        <taxon>Marinilabiliales</taxon>
        <taxon>Prolixibacteraceae</taxon>
        <taxon>Sunxiuqinia</taxon>
    </lineage>
</organism>
<protein>
    <recommendedName>
        <fullName evidence="4">Adhesin domain-containing protein</fullName>
    </recommendedName>
</protein>
<reference evidence="3" key="1">
    <citation type="submission" date="2015-07" db="EMBL/GenBank/DDBJ databases">
        <title>Genome sequencing of Sunxiuqinia dokdonensis strain SK.</title>
        <authorList>
            <person name="Ahn S."/>
            <person name="Kim B.-C."/>
        </authorList>
    </citation>
    <scope>NUCLEOTIDE SEQUENCE [LARGE SCALE GENOMIC DNA]</scope>
    <source>
        <strain evidence="3">SK</strain>
    </source>
</reference>
<dbReference type="STRING" id="1409788.NC99_29810"/>
<accession>A0A0L8V6S6</accession>
<evidence type="ECO:0000313" key="3">
    <source>
        <dbReference type="Proteomes" id="UP000036958"/>
    </source>
</evidence>
<evidence type="ECO:0000256" key="1">
    <source>
        <dbReference type="SAM" id="SignalP"/>
    </source>
</evidence>
<comment type="caution">
    <text evidence="2">The sequence shown here is derived from an EMBL/GenBank/DDBJ whole genome shotgun (WGS) entry which is preliminary data.</text>
</comment>
<proteinExistence type="predicted"/>
<evidence type="ECO:0008006" key="4">
    <source>
        <dbReference type="Google" id="ProtNLM"/>
    </source>
</evidence>
<dbReference type="Proteomes" id="UP000036958">
    <property type="component" value="Unassembled WGS sequence"/>
</dbReference>
<name>A0A0L8V6S6_9BACT</name>